<sequence length="238" mass="26102">MLALLGLWGEEAVQAQLQGTCRNVAVYEKIGNGYDSTHRQCCFYNNLHAILGGDPNPMAISVEPETDPGSEKPCTPSWSLAEEETGYCFRELLELKNWQPYPTLGEGRQLETPVSKVQEGRWCLSLNTEAYSLSLAEEEQECAERELELPAAEYPEELEGPEKPAGVTGPRKVCLRPAHGTIALHHPLGARWTDGNLSQVVENAGRQSLSLQKGVSARGPLKPPYLKDGDGKAYQVPS</sequence>
<dbReference type="Proteomes" id="UP000031443">
    <property type="component" value="Unassembled WGS sequence"/>
</dbReference>
<organism evidence="2 3">
    <name type="scientific">Chelonia mydas</name>
    <name type="common">Green sea-turtle</name>
    <name type="synonym">Chelonia agassizi</name>
    <dbReference type="NCBI Taxonomy" id="8469"/>
    <lineage>
        <taxon>Eukaryota</taxon>
        <taxon>Metazoa</taxon>
        <taxon>Chordata</taxon>
        <taxon>Craniata</taxon>
        <taxon>Vertebrata</taxon>
        <taxon>Euteleostomi</taxon>
        <taxon>Archelosauria</taxon>
        <taxon>Testudinata</taxon>
        <taxon>Testudines</taxon>
        <taxon>Cryptodira</taxon>
        <taxon>Durocryptodira</taxon>
        <taxon>Americhelydia</taxon>
        <taxon>Chelonioidea</taxon>
        <taxon>Cheloniidae</taxon>
        <taxon>Chelonia</taxon>
    </lineage>
</organism>
<dbReference type="AlphaFoldDB" id="M7BTI8"/>
<dbReference type="EMBL" id="KB545351">
    <property type="protein sequence ID" value="EMP31452.1"/>
    <property type="molecule type" value="Genomic_DNA"/>
</dbReference>
<gene>
    <name evidence="2" type="ORF">UY3_11381</name>
</gene>
<protein>
    <submittedName>
        <fullName evidence="2">Uncharacterized protein</fullName>
    </submittedName>
</protein>
<feature type="region of interest" description="Disordered" evidence="1">
    <location>
        <begin position="208"/>
        <end position="238"/>
    </location>
</feature>
<name>M7BTI8_CHEMY</name>
<accession>M7BTI8</accession>
<evidence type="ECO:0000256" key="1">
    <source>
        <dbReference type="SAM" id="MobiDB-lite"/>
    </source>
</evidence>
<reference evidence="3" key="1">
    <citation type="journal article" date="2013" name="Nat. Genet.">
        <title>The draft genomes of soft-shell turtle and green sea turtle yield insights into the development and evolution of the turtle-specific body plan.</title>
        <authorList>
            <person name="Wang Z."/>
            <person name="Pascual-Anaya J."/>
            <person name="Zadissa A."/>
            <person name="Li W."/>
            <person name="Niimura Y."/>
            <person name="Huang Z."/>
            <person name="Li C."/>
            <person name="White S."/>
            <person name="Xiong Z."/>
            <person name="Fang D."/>
            <person name="Wang B."/>
            <person name="Ming Y."/>
            <person name="Chen Y."/>
            <person name="Zheng Y."/>
            <person name="Kuraku S."/>
            <person name="Pignatelli M."/>
            <person name="Herrero J."/>
            <person name="Beal K."/>
            <person name="Nozawa M."/>
            <person name="Li Q."/>
            <person name="Wang J."/>
            <person name="Zhang H."/>
            <person name="Yu L."/>
            <person name="Shigenobu S."/>
            <person name="Wang J."/>
            <person name="Liu J."/>
            <person name="Flicek P."/>
            <person name="Searle S."/>
            <person name="Wang J."/>
            <person name="Kuratani S."/>
            <person name="Yin Y."/>
            <person name="Aken B."/>
            <person name="Zhang G."/>
            <person name="Irie N."/>
        </authorList>
    </citation>
    <scope>NUCLEOTIDE SEQUENCE [LARGE SCALE GENOMIC DNA]</scope>
</reference>
<proteinExistence type="predicted"/>
<evidence type="ECO:0000313" key="3">
    <source>
        <dbReference type="Proteomes" id="UP000031443"/>
    </source>
</evidence>
<evidence type="ECO:0000313" key="2">
    <source>
        <dbReference type="EMBL" id="EMP31452.1"/>
    </source>
</evidence>
<keyword evidence="3" id="KW-1185">Reference proteome</keyword>